<protein>
    <submittedName>
        <fullName evidence="3">Uncharacterized protein</fullName>
    </submittedName>
</protein>
<feature type="compositionally biased region" description="Basic and acidic residues" evidence="2">
    <location>
        <begin position="209"/>
        <end position="218"/>
    </location>
</feature>
<dbReference type="RefSeq" id="WP_153550433.1">
    <property type="nucleotide sequence ID" value="NZ_CP040089.1"/>
</dbReference>
<dbReference type="AlphaFoldDB" id="A0A5Q0UGB6"/>
<evidence type="ECO:0000313" key="4">
    <source>
        <dbReference type="Proteomes" id="UP000377803"/>
    </source>
</evidence>
<evidence type="ECO:0000256" key="2">
    <source>
        <dbReference type="SAM" id="MobiDB-lite"/>
    </source>
</evidence>
<evidence type="ECO:0000313" key="3">
    <source>
        <dbReference type="EMBL" id="QGA80692.1"/>
    </source>
</evidence>
<feature type="coiled-coil region" evidence="1">
    <location>
        <begin position="255"/>
        <end position="282"/>
    </location>
</feature>
<organism evidence="3 4">
    <name type="scientific">Candidatus Nanohalobium constans</name>
    <dbReference type="NCBI Taxonomy" id="2565781"/>
    <lineage>
        <taxon>Archaea</taxon>
        <taxon>Candidatus Nanohalarchaeota</taxon>
        <taxon>Candidatus Nanohalobia</taxon>
        <taxon>Candidatus Nanohalobiales</taxon>
        <taxon>Candidatus Nanohalobiaceae</taxon>
        <taxon>Candidatus Nanohalobium</taxon>
    </lineage>
</organism>
<keyword evidence="1" id="KW-0175">Coiled coil</keyword>
<accession>A0A5Q0UGB6</accession>
<name>A0A5Q0UGB6_9ARCH</name>
<evidence type="ECO:0000256" key="1">
    <source>
        <dbReference type="SAM" id="Coils"/>
    </source>
</evidence>
<sequence>MSHGGKPGKTCKFGHVFKAWEEGSNDDLQKKIENGEVQHLDDFGEGESLMSMLNRWKYLKFRSSDQGTAYTGMWVAVDELDSSLDYEINKISESIHISPQSQMHAQFMERKQQAENNIKQTMQSYQQLEKQKHMLQHDIRKLRSRVEAINSHDEVLLKGDFIELVDGAGQSPRQGGDQMSLKAYRDQNIYPSIVADFNEMEGVEDLETAEQRAKRYDDKDEDDLEDGPLADIPTNEKAVLKKKWKMYEKWKDLYGSEVERKLNDLKGQMKNIQRSIEETEEWLEPYVRDAAMINRMGDDQAQLTSNLNIRGNSTMFRTIDWIVHKGMRLHEGEMMIADELDEEPTHYRVMMIKTIHANIAGFSQPQTPAEGPSAGIVMWYPFFTCKHVFDNFVQPKIDKHEKLVEDMMDDYTGKFETKEGDKLKEARNDEEMSVRELREKVGEKLDDDEKAPIQLSSDIRRVEDGLETATEAINDKYLKKIDEILDIELHPDNQDSDNDDDMYEGFSKTLREFTGQTDEFKIPSGCKPLDDFTTELRYNYYWGLKLDFGMYTMK</sequence>
<dbReference type="GeneID" id="42365197"/>
<dbReference type="EMBL" id="CP040089">
    <property type="protein sequence ID" value="QGA80692.1"/>
    <property type="molecule type" value="Genomic_DNA"/>
</dbReference>
<feature type="coiled-coil region" evidence="1">
    <location>
        <begin position="104"/>
        <end position="145"/>
    </location>
</feature>
<dbReference type="Proteomes" id="UP000377803">
    <property type="component" value="Chromosome"/>
</dbReference>
<reference evidence="4" key="1">
    <citation type="submission" date="2019-05" db="EMBL/GenBank/DDBJ databases">
        <title>Candidatus Nanohalobium constans, a novel model system to study the DPANN nano-sized archaea: genomic and physiological characterization of a nanoarchaeon co-cultured with its chitinotrophic host.</title>
        <authorList>
            <person name="La Cono V."/>
            <person name="Arcadi E."/>
            <person name="Crisafi F."/>
            <person name="Denaro R."/>
            <person name="La Spada G."/>
            <person name="Messina E."/>
            <person name="Smedile F."/>
            <person name="Toshchakov S.V."/>
            <person name="Shevchenko M.A."/>
            <person name="Golyshin P.N."/>
            <person name="Golyshina O.V."/>
            <person name="Ferrer M."/>
            <person name="Rohde M."/>
            <person name="Mushegian A."/>
            <person name="Sorokin D.Y."/>
            <person name="Giuliano L."/>
            <person name="Yakimov M.M."/>
        </authorList>
    </citation>
    <scope>NUCLEOTIDE SEQUENCE [LARGE SCALE GENOMIC DNA]</scope>
    <source>
        <strain evidence="4">LC1Nh</strain>
    </source>
</reference>
<feature type="compositionally biased region" description="Acidic residues" evidence="2">
    <location>
        <begin position="219"/>
        <end position="228"/>
    </location>
</feature>
<keyword evidence="4" id="KW-1185">Reference proteome</keyword>
<gene>
    <name evidence="3" type="ORF">LC1Nh_0808</name>
</gene>
<proteinExistence type="predicted"/>
<dbReference type="KEGG" id="ncon:LC1Nh_0808"/>
<feature type="region of interest" description="Disordered" evidence="2">
    <location>
        <begin position="209"/>
        <end position="231"/>
    </location>
</feature>